<evidence type="ECO:0000259" key="4">
    <source>
        <dbReference type="Pfam" id="PF26449"/>
    </source>
</evidence>
<dbReference type="EMBL" id="CP013065">
    <property type="protein sequence ID" value="ALM13386.1"/>
    <property type="molecule type" value="Genomic_DNA"/>
</dbReference>
<dbReference type="PANTHER" id="PTHR30121">
    <property type="entry name" value="UNCHARACTERIZED PROTEIN YJGR-RELATED"/>
    <property type="match status" value="1"/>
</dbReference>
<feature type="compositionally biased region" description="Basic and acidic residues" evidence="2">
    <location>
        <begin position="233"/>
        <end position="243"/>
    </location>
</feature>
<feature type="domain" description="DUF8128" evidence="4">
    <location>
        <begin position="17"/>
        <end position="345"/>
    </location>
</feature>
<dbReference type="Pfam" id="PF26449">
    <property type="entry name" value="DUF8128"/>
    <property type="match status" value="1"/>
</dbReference>
<sequence>MSTVFLKVRPALENERGPLYVESMLAALHSLKGREARVGLEIGLGRDRKIALFVRADEETVGLVESQLYAQFPDIDIEELTEDPFSASADEEVVSADLALQAPEIFPIKRHPQFDDMLARVNIDPIAGVTSALARYPFAGMRGHIQIVLQPLGGRFRTRALCFLPLLQKGLPALSRRYANFYTRIVLARGWRRLAYWPLSLLLGGWRASPLLRKVRAASTDLMERSQEDEEREGERIAGRTHDREDAVSGAVDKVNRLLFTCNIRVGVIAPKGKSVEAGRKVREIVSSFRQFSLPHSNEFAGLPERSGAVLPFGFVARPFVLSVEEVATIWHMPTLLVQTPNIDWVLSKKLEPPVNLPLPGIAETQDVLTVLGEAVYRGQRSKFGIRLDDRRRHMYILGKTGMGKSTLLENMIFSDIQAGKGVGVIDPHGDLAEAILEFVPKHRSNDVVIFDPSDRDYPISFNVLDCPNPDHRVLVASGLMSVFTKLWPGMFSGRMEHILRNTLLALLEFQGSSMLGIMRMFADDVYRKKVVARVTDPMVKSFWEQEYATWNEKYRTEATAAIQNKVGQLLSTPLIRNIVGQVKNGLDIRHAMDTGKIVIVNLSKGKLGEDTSAFLGSMLVTKFQIDAMSRADVPEAERKDFYLYVDEFQNFATESFATILSEARKYRLNLTMANQYVAQLLVGEGKTTLKDAVFGNVGSIFCFQVGSDDAEDLSLQFEELAMPKDILSLPKYHAYVRLMIDGVPSKPFSVTTLPDPHVEHDAKRMEILFKLSRERYTEKRSVVEEKISKWAAGSFEAATQAKVGEKAKEKEEEEIKKAKKKGMSLKEYRAWRDREMWSNEFNALRKKQILGEAFTADEEKTYKDLAKKLEASGGVPALSKALQELQERKKNAA</sequence>
<dbReference type="InterPro" id="IPR051162">
    <property type="entry name" value="T4SS_component"/>
</dbReference>
<accession>A0A0S1SNA4</accession>
<feature type="domain" description="Helicase HerA central" evidence="3">
    <location>
        <begin position="373"/>
        <end position="605"/>
    </location>
</feature>
<dbReference type="STRING" id="1735162.PeribacterB2_0713"/>
<protein>
    <submittedName>
        <fullName evidence="5">Uncharacterized protein</fullName>
    </submittedName>
</protein>
<accession>A0A0S1SVY1</accession>
<dbReference type="Proteomes" id="UP000069135">
    <property type="component" value="Chromosome"/>
</dbReference>
<dbReference type="SUPFAM" id="SSF52540">
    <property type="entry name" value="P-loop containing nucleoside triphosphate hydrolases"/>
    <property type="match status" value="1"/>
</dbReference>
<accession>A0A0S1SLR3</accession>
<reference evidence="6" key="1">
    <citation type="submission" date="2015-10" db="EMBL/GenBank/DDBJ databases">
        <title>Analysis of five complete genome sequences for members of the class Peribacteria in the recently recognized Peregrinibacteria bacterial phylum.</title>
        <authorList>
            <person name="Anantharaman K."/>
            <person name="Brown C.T."/>
            <person name="Burstein D."/>
            <person name="Castelle C.J."/>
            <person name="Probst A.J."/>
            <person name="Thomas B.C."/>
            <person name="Williams K.H."/>
            <person name="Banfield J.F."/>
        </authorList>
    </citation>
    <scope>NUCLEOTIDE SEQUENCE [LARGE SCALE GENOMIC DNA]</scope>
</reference>
<evidence type="ECO:0000259" key="3">
    <source>
        <dbReference type="Pfam" id="PF01935"/>
    </source>
</evidence>
<evidence type="ECO:0000313" key="6">
    <source>
        <dbReference type="Proteomes" id="UP000069135"/>
    </source>
</evidence>
<organism evidence="5 6">
    <name type="scientific">Candidatus Peribacter riflensis</name>
    <dbReference type="NCBI Taxonomy" id="1735162"/>
    <lineage>
        <taxon>Bacteria</taxon>
        <taxon>Candidatus Peregrinibacteriota</taxon>
        <taxon>Candidatus Peribacteria</taxon>
        <taxon>Candidatus Peribacterales</taxon>
        <taxon>Candidatus Peribacteraceae</taxon>
        <taxon>Candidatus Peribacter</taxon>
    </lineage>
</organism>
<dbReference type="AlphaFoldDB" id="A0A0S1SIH8"/>
<evidence type="ECO:0000313" key="5">
    <source>
        <dbReference type="EMBL" id="ALM13386.1"/>
    </source>
</evidence>
<dbReference type="InterPro" id="IPR002789">
    <property type="entry name" value="HerA_central"/>
</dbReference>
<gene>
    <name evidence="5" type="ORF">PeribacterD1_0713</name>
</gene>
<accession>A0A0S1SPB2</accession>
<feature type="region of interest" description="Disordered" evidence="2">
    <location>
        <begin position="223"/>
        <end position="243"/>
    </location>
</feature>
<accession>A0A0S1SIH8</accession>
<dbReference type="InterPro" id="IPR027417">
    <property type="entry name" value="P-loop_NTPase"/>
</dbReference>
<dbReference type="Gene3D" id="3.40.50.300">
    <property type="entry name" value="P-loop containing nucleotide triphosphate hydrolases"/>
    <property type="match status" value="2"/>
</dbReference>
<name>A0A0S1SIH8_9BACT</name>
<dbReference type="Pfam" id="PF01935">
    <property type="entry name" value="DUF87"/>
    <property type="match status" value="1"/>
</dbReference>
<evidence type="ECO:0000256" key="2">
    <source>
        <dbReference type="SAM" id="MobiDB-lite"/>
    </source>
</evidence>
<dbReference type="InterPro" id="IPR058441">
    <property type="entry name" value="DUF8128"/>
</dbReference>
<feature type="coiled-coil region" evidence="1">
    <location>
        <begin position="802"/>
        <end position="829"/>
    </location>
</feature>
<dbReference type="PATRIC" id="fig|1735161.3.peg.693"/>
<dbReference type="KEGG" id="prf:PeribacterA2_0712"/>
<proteinExistence type="predicted"/>
<dbReference type="CDD" id="cd01127">
    <property type="entry name" value="TrwB_TraG_TraD_VirD4"/>
    <property type="match status" value="1"/>
</dbReference>
<keyword evidence="1" id="KW-0175">Coiled coil</keyword>
<evidence type="ECO:0000256" key="1">
    <source>
        <dbReference type="SAM" id="Coils"/>
    </source>
</evidence>
<reference evidence="5 6" key="2">
    <citation type="journal article" date="2016" name="PeerJ">
        <title>Analysis of five complete genome sequences for members of the class Peribacteria in the recently recognized Peregrinibacteria bacterial phylum.</title>
        <authorList>
            <person name="Anantharaman K."/>
            <person name="Brown C.T."/>
            <person name="Burstein D."/>
            <person name="Castelle C.J."/>
            <person name="Probst A.J."/>
            <person name="Thomas B.C."/>
            <person name="Williams K.H."/>
            <person name="Banfield J.F."/>
        </authorList>
    </citation>
    <scope>NUCLEOTIDE SEQUENCE [LARGE SCALE GENOMIC DNA]</scope>
    <source>
        <strain evidence="5">RIFOXYD1_FULL_PER-ii_59_16</strain>
    </source>
</reference>
<dbReference type="PANTHER" id="PTHR30121:SF11">
    <property type="entry name" value="AAA+ ATPASE DOMAIN-CONTAINING PROTEIN"/>
    <property type="match status" value="1"/>
</dbReference>